<comment type="caution">
    <text evidence="3">The sequence shown here is derived from an EMBL/GenBank/DDBJ whole genome shotgun (WGS) entry which is preliminary data.</text>
</comment>
<name>A0A1G2K5C6_9BACT</name>
<accession>A0A1G2K5C6</accession>
<dbReference type="AlphaFoldDB" id="A0A1G2K5C6"/>
<dbReference type="InterPro" id="IPR015659">
    <property type="entry name" value="Proline_oxidase"/>
</dbReference>
<dbReference type="EMBL" id="MHQC01000056">
    <property type="protein sequence ID" value="OGZ93638.1"/>
    <property type="molecule type" value="Genomic_DNA"/>
</dbReference>
<dbReference type="GO" id="GO:0004657">
    <property type="term" value="F:proline dehydrogenase activity"/>
    <property type="evidence" value="ECO:0007669"/>
    <property type="project" value="InterPro"/>
</dbReference>
<dbReference type="PANTHER" id="PTHR13914:SF0">
    <property type="entry name" value="PROLINE DEHYDROGENASE 1, MITOCHONDRIAL"/>
    <property type="match status" value="1"/>
</dbReference>
<evidence type="ECO:0000259" key="2">
    <source>
        <dbReference type="Pfam" id="PF01619"/>
    </source>
</evidence>
<gene>
    <name evidence="3" type="ORF">A2633_04765</name>
</gene>
<dbReference type="SUPFAM" id="SSF51730">
    <property type="entry name" value="FAD-linked oxidoreductase"/>
    <property type="match status" value="1"/>
</dbReference>
<dbReference type="Gene3D" id="3.20.20.220">
    <property type="match status" value="1"/>
</dbReference>
<feature type="domain" description="Proline dehydrogenase" evidence="2">
    <location>
        <begin position="42"/>
        <end position="298"/>
    </location>
</feature>
<dbReference type="InterPro" id="IPR002872">
    <property type="entry name" value="Proline_DH_dom"/>
</dbReference>
<evidence type="ECO:0000313" key="4">
    <source>
        <dbReference type="Proteomes" id="UP000177152"/>
    </source>
</evidence>
<dbReference type="InterPro" id="IPR029041">
    <property type="entry name" value="FAD-linked_oxidoreductase-like"/>
</dbReference>
<organism evidence="3 4">
    <name type="scientific">Candidatus Sungbacteria bacterium RIFCSPHIGHO2_01_FULL_47_32</name>
    <dbReference type="NCBI Taxonomy" id="1802264"/>
    <lineage>
        <taxon>Bacteria</taxon>
        <taxon>Candidatus Sungiibacteriota</taxon>
    </lineage>
</organism>
<reference evidence="3 4" key="1">
    <citation type="journal article" date="2016" name="Nat. Commun.">
        <title>Thousands of microbial genomes shed light on interconnected biogeochemical processes in an aquifer system.</title>
        <authorList>
            <person name="Anantharaman K."/>
            <person name="Brown C.T."/>
            <person name="Hug L.A."/>
            <person name="Sharon I."/>
            <person name="Castelle C.J."/>
            <person name="Probst A.J."/>
            <person name="Thomas B.C."/>
            <person name="Singh A."/>
            <person name="Wilkins M.J."/>
            <person name="Karaoz U."/>
            <person name="Brodie E.L."/>
            <person name="Williams K.H."/>
            <person name="Hubbard S.S."/>
            <person name="Banfield J.F."/>
        </authorList>
    </citation>
    <scope>NUCLEOTIDE SEQUENCE [LARGE SCALE GENOMIC DNA]</scope>
</reference>
<evidence type="ECO:0000256" key="1">
    <source>
        <dbReference type="ARBA" id="ARBA00023002"/>
    </source>
</evidence>
<dbReference type="PANTHER" id="PTHR13914">
    <property type="entry name" value="PROLINE OXIDASE"/>
    <property type="match status" value="1"/>
</dbReference>
<dbReference type="GO" id="GO:0006562">
    <property type="term" value="P:L-proline catabolic process"/>
    <property type="evidence" value="ECO:0007669"/>
    <property type="project" value="InterPro"/>
</dbReference>
<dbReference type="Pfam" id="PF01619">
    <property type="entry name" value="Pro_dh"/>
    <property type="match status" value="1"/>
</dbReference>
<sequence>MVRAILKFFFCWIWPKVPWHTAIMKHVAEKHFIAGKTIQDAIRSGRELNKEGFFCYFNHIGDRCESPEERDRARSSYNELIEAINEHGLKAGISTKASALGMLNPNLHSGKTREGLAKLVSKARDYGIPFWLDGEELIYHKKTTEVAFFARMVCPKTGSVIQAYTKNIGSIVLELYRTKSAFPGVTTGFRICKGAYTEPKELAYSDINDIRDRFEFWVRKVVETKHYAQVATHDEEIIRRVIALEQAGKIRRDQFEFALLLGVNMPLAKKLLSRGYRVIIYVPFGKDVEGFCVRRIIERPRYIILPLKAIFCK</sequence>
<proteinExistence type="predicted"/>
<dbReference type="Proteomes" id="UP000177152">
    <property type="component" value="Unassembled WGS sequence"/>
</dbReference>
<evidence type="ECO:0000313" key="3">
    <source>
        <dbReference type="EMBL" id="OGZ93638.1"/>
    </source>
</evidence>
<protein>
    <recommendedName>
        <fullName evidence="2">Proline dehydrogenase domain-containing protein</fullName>
    </recommendedName>
</protein>
<keyword evidence="1" id="KW-0560">Oxidoreductase</keyword>